<reference evidence="1 2" key="1">
    <citation type="submission" date="2012-09" db="EMBL/GenBank/DDBJ databases">
        <title>Genome Sequence of alkane-degrading Bacterium Alcanivorax sp. 521-1.</title>
        <authorList>
            <person name="Lai Q."/>
            <person name="Shao Z."/>
        </authorList>
    </citation>
    <scope>NUCLEOTIDE SEQUENCE [LARGE SCALE GENOMIC DNA]</scope>
    <source>
        <strain evidence="1 2">521-1</strain>
    </source>
</reference>
<sequence>MIGNGYPWGDGYTIMEEGELDRDTWQLRVSHYLVAGPDGRALPRRFPTLDAAKAFIDDQDKL</sequence>
<comment type="caution">
    <text evidence="1">The sequence shown here is derived from an EMBL/GenBank/DDBJ whole genome shotgun (WGS) entry which is preliminary data.</text>
</comment>
<keyword evidence="2" id="KW-1185">Reference proteome</keyword>
<evidence type="ECO:0000313" key="1">
    <source>
        <dbReference type="EMBL" id="MBF5057917.1"/>
    </source>
</evidence>
<dbReference type="RefSeq" id="WP_194297050.1">
    <property type="nucleotide sequence ID" value="NZ_ARXX01000065.1"/>
</dbReference>
<dbReference type="EMBL" id="ARXX01000065">
    <property type="protein sequence ID" value="MBF5057917.1"/>
    <property type="molecule type" value="Genomic_DNA"/>
</dbReference>
<evidence type="ECO:0000313" key="2">
    <source>
        <dbReference type="Proteomes" id="UP000662703"/>
    </source>
</evidence>
<name>A0ABS0AUV1_9GAMM</name>
<protein>
    <submittedName>
        <fullName evidence="1">Uncharacterized protein</fullName>
    </submittedName>
</protein>
<accession>A0ABS0AUV1</accession>
<gene>
    <name evidence="1" type="ORF">Y5W_03211</name>
</gene>
<dbReference type="Proteomes" id="UP000662703">
    <property type="component" value="Unassembled WGS sequence"/>
</dbReference>
<proteinExistence type="predicted"/>
<organism evidence="1 2">
    <name type="scientific">Alloalcanivorax profundimaris</name>
    <dbReference type="NCBI Taxonomy" id="2735259"/>
    <lineage>
        <taxon>Bacteria</taxon>
        <taxon>Pseudomonadati</taxon>
        <taxon>Pseudomonadota</taxon>
        <taxon>Gammaproteobacteria</taxon>
        <taxon>Oceanospirillales</taxon>
        <taxon>Alcanivoracaceae</taxon>
        <taxon>Alloalcanivorax</taxon>
    </lineage>
</organism>